<feature type="region of interest" description="Disordered" evidence="2">
    <location>
        <begin position="35"/>
        <end position="63"/>
    </location>
</feature>
<evidence type="ECO:0000256" key="2">
    <source>
        <dbReference type="SAM" id="MobiDB-lite"/>
    </source>
</evidence>
<keyword evidence="1" id="KW-0343">GTPase activation</keyword>
<dbReference type="GO" id="GO:0005886">
    <property type="term" value="C:plasma membrane"/>
    <property type="evidence" value="ECO:0007669"/>
    <property type="project" value="UniProtKB-ARBA"/>
</dbReference>
<evidence type="ECO:0000256" key="1">
    <source>
        <dbReference type="ARBA" id="ARBA00022468"/>
    </source>
</evidence>
<dbReference type="InterPro" id="IPR000195">
    <property type="entry name" value="Rab-GAP-TBC_dom"/>
</dbReference>
<evidence type="ECO:0000313" key="5">
    <source>
        <dbReference type="Proteomes" id="UP000007879"/>
    </source>
</evidence>
<dbReference type="STRING" id="400682.A0A1X7U5P9"/>
<accession>A0A1X7U5P9</accession>
<dbReference type="AlphaFoldDB" id="A0A1X7U5P9"/>
<dbReference type="Gene3D" id="1.10.472.80">
    <property type="entry name" value="Ypt/Rab-GAP domain of gyp1p, domain 3"/>
    <property type="match status" value="1"/>
</dbReference>
<name>A0A1X7U5P9_AMPQE</name>
<dbReference type="SMART" id="SM00164">
    <property type="entry name" value="TBC"/>
    <property type="match status" value="1"/>
</dbReference>
<dbReference type="Gene3D" id="1.10.8.270">
    <property type="entry name" value="putative rabgap domain of human tbc1 domain family member 14 like domains"/>
    <property type="match status" value="1"/>
</dbReference>
<evidence type="ECO:0000259" key="3">
    <source>
        <dbReference type="PROSITE" id="PS50086"/>
    </source>
</evidence>
<feature type="compositionally biased region" description="Basic and acidic residues" evidence="2">
    <location>
        <begin position="52"/>
        <end position="63"/>
    </location>
</feature>
<proteinExistence type="predicted"/>
<reference evidence="4" key="2">
    <citation type="submission" date="2017-05" db="UniProtKB">
        <authorList>
            <consortium name="EnsemblMetazoa"/>
        </authorList>
    </citation>
    <scope>IDENTIFICATION</scope>
</reference>
<dbReference type="InParanoid" id="A0A1X7U5P9"/>
<dbReference type="GO" id="GO:0005096">
    <property type="term" value="F:GTPase activator activity"/>
    <property type="evidence" value="ECO:0007669"/>
    <property type="project" value="UniProtKB-KW"/>
</dbReference>
<reference evidence="5" key="1">
    <citation type="journal article" date="2010" name="Nature">
        <title>The Amphimedon queenslandica genome and the evolution of animal complexity.</title>
        <authorList>
            <person name="Srivastava M."/>
            <person name="Simakov O."/>
            <person name="Chapman J."/>
            <person name="Fahey B."/>
            <person name="Gauthier M.E."/>
            <person name="Mitros T."/>
            <person name="Richards G.S."/>
            <person name="Conaco C."/>
            <person name="Dacre M."/>
            <person name="Hellsten U."/>
            <person name="Larroux C."/>
            <person name="Putnam N.H."/>
            <person name="Stanke M."/>
            <person name="Adamska M."/>
            <person name="Darling A."/>
            <person name="Degnan S.M."/>
            <person name="Oakley T.H."/>
            <person name="Plachetzki D.C."/>
            <person name="Zhai Y."/>
            <person name="Adamski M."/>
            <person name="Calcino A."/>
            <person name="Cummins S.F."/>
            <person name="Goodstein D.M."/>
            <person name="Harris C."/>
            <person name="Jackson D.J."/>
            <person name="Leys S.P."/>
            <person name="Shu S."/>
            <person name="Woodcroft B.J."/>
            <person name="Vervoort M."/>
            <person name="Kosik K.S."/>
            <person name="Manning G."/>
            <person name="Degnan B.M."/>
            <person name="Rokhsar D.S."/>
        </authorList>
    </citation>
    <scope>NUCLEOTIDE SEQUENCE [LARGE SCALE GENOMIC DNA]</scope>
</reference>
<keyword evidence="5" id="KW-1185">Reference proteome</keyword>
<dbReference type="OrthoDB" id="159449at2759"/>
<dbReference type="PANTHER" id="PTHR47219">
    <property type="entry name" value="RAB GTPASE-ACTIVATING PROTEIN 1-LIKE"/>
    <property type="match status" value="1"/>
</dbReference>
<dbReference type="Gene3D" id="1.10.10.750">
    <property type="entry name" value="Ypt/Rab-GAP domain of gyp1p, domain 1"/>
    <property type="match status" value="1"/>
</dbReference>
<sequence>MVDVSNSKGGTVLVSIQPVSSDLLPPQPNIEEGWDIVAEDGGAQTDEPTTPRAERKEIQDKEKEDHYGFIVRPGDDQLHYDATDDAKKVREREQKWLKMITNWKDWSDNKSTRLKERCRKGIPDSLRGRAWMLLSGANELMEQNAGVFEELVSREDNDVVIHVIDKDLARTFPSHVLFAEKGSQGQRDLRLVLKAYAFYNEKTGYCQAMAPVAATLLMHMPANQAFWCLVQICEQYLPGYYSPGLHAFQIDALILKDLLAKQLPVVAQFLDSKLPPTNPNEVHKGLDPVLYCTEWFMSIFSRSLPWRSVLRVWDMFFFEGVKVLFKVALAIMSLSFSKPKQREECPGFFEVTQKLRNLPLSVTHEGILLPEILRFPIHNQELKKFHFQQADVHFSEERARIMEMQARRSQARKSFSTLSEATSEGPD</sequence>
<gene>
    <name evidence="4" type="primary">100633140</name>
</gene>
<dbReference type="FunFam" id="1.10.8.270:FF:000007">
    <property type="entry name" value="TBC1 domain family member 10A"/>
    <property type="match status" value="1"/>
</dbReference>
<dbReference type="InterPro" id="IPR035969">
    <property type="entry name" value="Rab-GAP_TBC_sf"/>
</dbReference>
<dbReference type="KEGG" id="aqu:100633140"/>
<organism evidence="4">
    <name type="scientific">Amphimedon queenslandica</name>
    <name type="common">Sponge</name>
    <dbReference type="NCBI Taxonomy" id="400682"/>
    <lineage>
        <taxon>Eukaryota</taxon>
        <taxon>Metazoa</taxon>
        <taxon>Porifera</taxon>
        <taxon>Demospongiae</taxon>
        <taxon>Heteroscleromorpha</taxon>
        <taxon>Haplosclerida</taxon>
        <taxon>Niphatidae</taxon>
        <taxon>Amphimedon</taxon>
    </lineage>
</organism>
<protein>
    <recommendedName>
        <fullName evidence="3">Rab-GAP TBC domain-containing protein</fullName>
    </recommendedName>
</protein>
<evidence type="ECO:0000313" key="4">
    <source>
        <dbReference type="EnsemblMetazoa" id="Aqu2.1.23242_001"/>
    </source>
</evidence>
<dbReference type="FunFam" id="1.10.10.750:FF:000001">
    <property type="entry name" value="TBC1 domain family member 10A"/>
    <property type="match status" value="1"/>
</dbReference>
<dbReference type="FunFam" id="1.10.472.80:FF:000008">
    <property type="entry name" value="TBC1 domain family member 10A"/>
    <property type="match status" value="1"/>
</dbReference>
<dbReference type="Pfam" id="PF00566">
    <property type="entry name" value="RabGAP-TBC"/>
    <property type="match status" value="1"/>
</dbReference>
<dbReference type="SUPFAM" id="SSF47923">
    <property type="entry name" value="Ypt/Rab-GAP domain of gyp1p"/>
    <property type="match status" value="2"/>
</dbReference>
<feature type="domain" description="Rab-GAP TBC" evidence="3">
    <location>
        <begin position="121"/>
        <end position="320"/>
    </location>
</feature>
<dbReference type="eggNOG" id="KOG2221">
    <property type="taxonomic scope" value="Eukaryota"/>
</dbReference>
<dbReference type="EnsemblMetazoa" id="Aqu2.1.23242_001">
    <property type="protein sequence ID" value="Aqu2.1.23242_001"/>
    <property type="gene ID" value="Aqu2.1.23242"/>
</dbReference>
<dbReference type="InterPro" id="IPR050302">
    <property type="entry name" value="Rab_GAP_TBC_domain"/>
</dbReference>
<dbReference type="PROSITE" id="PS50086">
    <property type="entry name" value="TBC_RABGAP"/>
    <property type="match status" value="1"/>
</dbReference>
<dbReference type="GO" id="GO:0031267">
    <property type="term" value="F:small GTPase binding"/>
    <property type="evidence" value="ECO:0007669"/>
    <property type="project" value="TreeGrafter"/>
</dbReference>
<dbReference type="EnsemblMetazoa" id="XM_003388875.3">
    <property type="protein sequence ID" value="XP_003388923.1"/>
    <property type="gene ID" value="LOC100633140"/>
</dbReference>
<dbReference type="PANTHER" id="PTHR47219:SF4">
    <property type="entry name" value="TBC1 DOMAIN FAMILY MEMBER 10A"/>
    <property type="match status" value="1"/>
</dbReference>
<dbReference type="Proteomes" id="UP000007879">
    <property type="component" value="Unassembled WGS sequence"/>
</dbReference>